<evidence type="ECO:0000256" key="3">
    <source>
        <dbReference type="SAM" id="SignalP"/>
    </source>
</evidence>
<protein>
    <recommendedName>
        <fullName evidence="4">AAA+ ATPase domain-containing protein</fullName>
    </recommendedName>
</protein>
<dbReference type="RefSeq" id="WP_058944583.1">
    <property type="nucleotide sequence ID" value="NZ_LNSV01000092.1"/>
</dbReference>
<dbReference type="OrthoDB" id="3891097at2"/>
<evidence type="ECO:0000313" key="5">
    <source>
        <dbReference type="EMBL" id="KUH36104.1"/>
    </source>
</evidence>
<dbReference type="SUPFAM" id="SSF46785">
    <property type="entry name" value="Winged helix' DNA-binding domain"/>
    <property type="match status" value="1"/>
</dbReference>
<gene>
    <name evidence="5" type="ORF">ATE80_25295</name>
</gene>
<dbReference type="SUPFAM" id="SSF52540">
    <property type="entry name" value="P-loop containing nucleoside triphosphate hydrolases"/>
    <property type="match status" value="1"/>
</dbReference>
<feature type="domain" description="AAA+ ATPase" evidence="4">
    <location>
        <begin position="358"/>
        <end position="513"/>
    </location>
</feature>
<accession>A0A100Y1Q5</accession>
<comment type="caution">
    <text evidence="5">The sequence shown here is derived from an EMBL/GenBank/DDBJ whole genome shotgun (WGS) entry which is preliminary data.</text>
</comment>
<feature type="chain" id="PRO_5007091132" description="AAA+ ATPase domain-containing protein" evidence="3">
    <location>
        <begin position="31"/>
        <end position="740"/>
    </location>
</feature>
<keyword evidence="6" id="KW-1185">Reference proteome</keyword>
<feature type="compositionally biased region" description="Low complexity" evidence="2">
    <location>
        <begin position="669"/>
        <end position="681"/>
    </location>
</feature>
<organism evidence="5 6">
    <name type="scientific">Streptomyces kanasensis</name>
    <dbReference type="NCBI Taxonomy" id="936756"/>
    <lineage>
        <taxon>Bacteria</taxon>
        <taxon>Bacillati</taxon>
        <taxon>Actinomycetota</taxon>
        <taxon>Actinomycetes</taxon>
        <taxon>Kitasatosporales</taxon>
        <taxon>Streptomycetaceae</taxon>
        <taxon>Streptomyces</taxon>
    </lineage>
</organism>
<dbReference type="STRING" id="936756.ATE80_25295"/>
<evidence type="ECO:0000256" key="1">
    <source>
        <dbReference type="ARBA" id="ARBA00023125"/>
    </source>
</evidence>
<feature type="signal peptide" evidence="3">
    <location>
        <begin position="1"/>
        <end position="30"/>
    </location>
</feature>
<keyword evidence="3" id="KW-0732">Signal</keyword>
<dbReference type="EMBL" id="LNSV01000092">
    <property type="protein sequence ID" value="KUH36104.1"/>
    <property type="molecule type" value="Genomic_DNA"/>
</dbReference>
<evidence type="ECO:0000259" key="4">
    <source>
        <dbReference type="SMART" id="SM00382"/>
    </source>
</evidence>
<dbReference type="Gene3D" id="3.40.50.300">
    <property type="entry name" value="P-loop containing nucleotide triphosphate hydrolases"/>
    <property type="match status" value="1"/>
</dbReference>
<sequence>MGPTRAQFVQYAPAALAVVPLVAGPWSALAAAAAGAGAWAVGASAPVLRSLIACGLTATGCGIAANEVLAAGGNPLIALGLAVPAGAAALAHHRNLTGHTPAAALTPATITQGAGTGTGTGLSSQEQVIAAFWAEFISGPTQTEGRKLIQPGAHLEQLALQIDSHVAFTGIITLPPGQQVKVREADIASVYKVPVSQVQLGDPKHYAPNALPVTVQLTAPAAQPQITAGAPTTPEELWASYVAVPEGAMPGTTLTVTRYDGPLDWEGIATRDRRAIGTVNLQDLAGNLDLETIQIALAPGDKPSQMGIRVMREHALMHGTMLSSVLDELSMDSRGYVRAGTYVDGRAALLPLAQPGSGARHLYLVGGSRSGKSGLLEQILLSAHRSGIAVILASPQAGTIAGASLSAYLGDGLDEAMGALRLAYAMMLDREARYRSPAFPFTDPLVLVVIDEAHMLLSASSPYHLEAKAIVEQLTRRSLKRGIGVVLATQTPLAEDLGNSTVIRSQLLIGGGAVFLRCAKGQGSLVGANAVEGAEGIDLSMIPSQWPGQYAKVSNRDMSGLATEAAAAPEDGTFGLGYLLTPGSQAVQFRSLHLDVPPVSLAGGEPPVGIEDCDAWRERDAVAQTRMVDKRGKNLVGSLADLLAAAQGASSSQEPAAHHNPADLHVVTGPARSGGAPAAPEGQELIKPRILELLQEHSIPMTAETIARKLETSAKNVKPRLSELKKRGEVINENGLWRAA</sequence>
<dbReference type="GO" id="GO:0003677">
    <property type="term" value="F:DNA binding"/>
    <property type="evidence" value="ECO:0007669"/>
    <property type="project" value="UniProtKB-KW"/>
</dbReference>
<dbReference type="AlphaFoldDB" id="A0A100Y1Q5"/>
<dbReference type="SMART" id="SM00382">
    <property type="entry name" value="AAA"/>
    <property type="match status" value="1"/>
</dbReference>
<dbReference type="CDD" id="cd01127">
    <property type="entry name" value="TrwB_TraG_TraD_VirD4"/>
    <property type="match status" value="1"/>
</dbReference>
<dbReference type="InterPro" id="IPR027417">
    <property type="entry name" value="P-loop_NTPase"/>
</dbReference>
<dbReference type="InterPro" id="IPR036388">
    <property type="entry name" value="WH-like_DNA-bd_sf"/>
</dbReference>
<dbReference type="Gene3D" id="1.10.10.10">
    <property type="entry name" value="Winged helix-like DNA-binding domain superfamily/Winged helix DNA-binding domain"/>
    <property type="match status" value="1"/>
</dbReference>
<dbReference type="Proteomes" id="UP000054011">
    <property type="component" value="Unassembled WGS sequence"/>
</dbReference>
<dbReference type="InterPro" id="IPR036390">
    <property type="entry name" value="WH_DNA-bd_sf"/>
</dbReference>
<name>A0A100Y1Q5_9ACTN</name>
<proteinExistence type="predicted"/>
<evidence type="ECO:0000313" key="6">
    <source>
        <dbReference type="Proteomes" id="UP000054011"/>
    </source>
</evidence>
<keyword evidence="1" id="KW-0238">DNA-binding</keyword>
<reference evidence="5 6" key="1">
    <citation type="submission" date="2015-11" db="EMBL/GenBank/DDBJ databases">
        <title>Genome-wide analysis reveals the secondary metabolome in Streptomyces kanasensis ZX01.</title>
        <authorList>
            <person name="Zhang G."/>
            <person name="Han L."/>
            <person name="Feng J."/>
            <person name="Zhang X."/>
        </authorList>
    </citation>
    <scope>NUCLEOTIDE SEQUENCE [LARGE SCALE GENOMIC DNA]</scope>
    <source>
        <strain evidence="5 6">ZX01</strain>
    </source>
</reference>
<feature type="region of interest" description="Disordered" evidence="2">
    <location>
        <begin position="650"/>
        <end position="681"/>
    </location>
</feature>
<evidence type="ECO:0000256" key="2">
    <source>
        <dbReference type="SAM" id="MobiDB-lite"/>
    </source>
</evidence>
<dbReference type="InterPro" id="IPR003593">
    <property type="entry name" value="AAA+_ATPase"/>
</dbReference>